<feature type="chain" id="PRO_5045496598" evidence="2">
    <location>
        <begin position="25"/>
        <end position="377"/>
    </location>
</feature>
<name>A0ABW1EBL9_9BACT</name>
<dbReference type="RefSeq" id="WP_263333866.1">
    <property type="nucleotide sequence ID" value="NZ_JAGSYH010000002.1"/>
</dbReference>
<dbReference type="Proteomes" id="UP001596091">
    <property type="component" value="Unassembled WGS sequence"/>
</dbReference>
<organism evidence="4 5">
    <name type="scientific">Acidicapsa dinghuensis</name>
    <dbReference type="NCBI Taxonomy" id="2218256"/>
    <lineage>
        <taxon>Bacteria</taxon>
        <taxon>Pseudomonadati</taxon>
        <taxon>Acidobacteriota</taxon>
        <taxon>Terriglobia</taxon>
        <taxon>Terriglobales</taxon>
        <taxon>Acidobacteriaceae</taxon>
        <taxon>Acidicapsa</taxon>
    </lineage>
</organism>
<gene>
    <name evidence="4" type="ORF">ACFPT7_03525</name>
</gene>
<evidence type="ECO:0000313" key="4">
    <source>
        <dbReference type="EMBL" id="MFC5861354.1"/>
    </source>
</evidence>
<dbReference type="PROSITE" id="PS50853">
    <property type="entry name" value="FN3"/>
    <property type="match status" value="1"/>
</dbReference>
<feature type="region of interest" description="Disordered" evidence="1">
    <location>
        <begin position="198"/>
        <end position="232"/>
    </location>
</feature>
<sequence length="377" mass="40487">MLRRKRGDRCCVAPIILTACIVCAGFLLSGCGTPAAPQPPSLKLPEPVSNLTAVRAGNDVTLHWTMPRKTTDHLFIQGPVTISICRRESAAQACTPVGHASDSPRAETEFHDPLPAALSQGSPRELVYFVELLSPKGKSAGPSNAAIVLAGQAPGPISGLSAQVRANGVAFHWENGDEADHLTDVRLHRKLLTVSKVKERPQSGITQTEQEPVLRDLLSPPSDPGQQTGALDTSAHFGESYEYTAQRVVQVTLDEPHGKQTFELDGPISAPIKVDVIDTFPPAVPQELVAVYAPEQHAIDLSWQPDTEPDLAGYIVYRSTGDSDWVRVSGPAPVIGPAYRDLTAEKGHIYRYAVSAIDLIGHESKRSAEAKESTPAE</sequence>
<feature type="signal peptide" evidence="2">
    <location>
        <begin position="1"/>
        <end position="24"/>
    </location>
</feature>
<dbReference type="EMBL" id="JBHSPH010000001">
    <property type="protein sequence ID" value="MFC5861354.1"/>
    <property type="molecule type" value="Genomic_DNA"/>
</dbReference>
<accession>A0ABW1EBL9</accession>
<reference evidence="5" key="1">
    <citation type="journal article" date="2019" name="Int. J. Syst. Evol. Microbiol.">
        <title>The Global Catalogue of Microorganisms (GCM) 10K type strain sequencing project: providing services to taxonomists for standard genome sequencing and annotation.</title>
        <authorList>
            <consortium name="The Broad Institute Genomics Platform"/>
            <consortium name="The Broad Institute Genome Sequencing Center for Infectious Disease"/>
            <person name="Wu L."/>
            <person name="Ma J."/>
        </authorList>
    </citation>
    <scope>NUCLEOTIDE SEQUENCE [LARGE SCALE GENOMIC DNA]</scope>
    <source>
        <strain evidence="5">JCM 4087</strain>
    </source>
</reference>
<dbReference type="CDD" id="cd00063">
    <property type="entry name" value="FN3"/>
    <property type="match status" value="1"/>
</dbReference>
<evidence type="ECO:0000259" key="3">
    <source>
        <dbReference type="PROSITE" id="PS50853"/>
    </source>
</evidence>
<dbReference type="Gene3D" id="2.60.40.10">
    <property type="entry name" value="Immunoglobulins"/>
    <property type="match status" value="1"/>
</dbReference>
<evidence type="ECO:0000313" key="5">
    <source>
        <dbReference type="Proteomes" id="UP001596091"/>
    </source>
</evidence>
<comment type="caution">
    <text evidence="4">The sequence shown here is derived from an EMBL/GenBank/DDBJ whole genome shotgun (WGS) entry which is preliminary data.</text>
</comment>
<dbReference type="InterPro" id="IPR013783">
    <property type="entry name" value="Ig-like_fold"/>
</dbReference>
<dbReference type="SUPFAM" id="SSF49265">
    <property type="entry name" value="Fibronectin type III"/>
    <property type="match status" value="1"/>
</dbReference>
<proteinExistence type="predicted"/>
<evidence type="ECO:0000256" key="2">
    <source>
        <dbReference type="SAM" id="SignalP"/>
    </source>
</evidence>
<dbReference type="InterPro" id="IPR003961">
    <property type="entry name" value="FN3_dom"/>
</dbReference>
<keyword evidence="5" id="KW-1185">Reference proteome</keyword>
<evidence type="ECO:0000256" key="1">
    <source>
        <dbReference type="SAM" id="MobiDB-lite"/>
    </source>
</evidence>
<dbReference type="PROSITE" id="PS51257">
    <property type="entry name" value="PROKAR_LIPOPROTEIN"/>
    <property type="match status" value="1"/>
</dbReference>
<dbReference type="InterPro" id="IPR036116">
    <property type="entry name" value="FN3_sf"/>
</dbReference>
<protein>
    <submittedName>
        <fullName evidence="4">Fibronectin type III domain-containing protein</fullName>
    </submittedName>
</protein>
<feature type="domain" description="Fibronectin type-III" evidence="3">
    <location>
        <begin position="284"/>
        <end position="377"/>
    </location>
</feature>
<keyword evidence="2" id="KW-0732">Signal</keyword>